<sequence>MPPDDAPCTHSAPVDLGDRAVHPGDEQVCIEESGDLYAEDVEGHLAVLPEVTPTTECNGPSCKFNSIYGQGAALRTNVNHSNTGQQLVGYKWGLAPPHFIQSDDDDSAHANRVVFAPTYVISVRRLPTYVNGGLITPRKSRLKTFRWGTPTTTCRSKSIG</sequence>
<accession>A0A9W6XDJ5</accession>
<proteinExistence type="predicted"/>
<dbReference type="EMBL" id="BSXT01000933">
    <property type="protein sequence ID" value="GMF36343.1"/>
    <property type="molecule type" value="Genomic_DNA"/>
</dbReference>
<name>A0A9W6XDJ5_9STRA</name>
<feature type="region of interest" description="Disordered" evidence="1">
    <location>
        <begin position="1"/>
        <end position="21"/>
    </location>
</feature>
<dbReference type="AlphaFoldDB" id="A0A9W6XDJ5"/>
<evidence type="ECO:0000256" key="1">
    <source>
        <dbReference type="SAM" id="MobiDB-lite"/>
    </source>
</evidence>
<evidence type="ECO:0000313" key="2">
    <source>
        <dbReference type="EMBL" id="GMF36343.1"/>
    </source>
</evidence>
<evidence type="ECO:0000313" key="3">
    <source>
        <dbReference type="Proteomes" id="UP001165121"/>
    </source>
</evidence>
<dbReference type="Proteomes" id="UP001165121">
    <property type="component" value="Unassembled WGS sequence"/>
</dbReference>
<comment type="caution">
    <text evidence="2">The sequence shown here is derived from an EMBL/GenBank/DDBJ whole genome shotgun (WGS) entry which is preliminary data.</text>
</comment>
<keyword evidence="3" id="KW-1185">Reference proteome</keyword>
<protein>
    <submittedName>
        <fullName evidence="2">Unnamed protein product</fullName>
    </submittedName>
</protein>
<organism evidence="2 3">
    <name type="scientific">Phytophthora fragariaefolia</name>
    <dbReference type="NCBI Taxonomy" id="1490495"/>
    <lineage>
        <taxon>Eukaryota</taxon>
        <taxon>Sar</taxon>
        <taxon>Stramenopiles</taxon>
        <taxon>Oomycota</taxon>
        <taxon>Peronosporomycetes</taxon>
        <taxon>Peronosporales</taxon>
        <taxon>Peronosporaceae</taxon>
        <taxon>Phytophthora</taxon>
    </lineage>
</organism>
<reference evidence="2" key="1">
    <citation type="submission" date="2023-04" db="EMBL/GenBank/DDBJ databases">
        <title>Phytophthora fragariaefolia NBRC 109709.</title>
        <authorList>
            <person name="Ichikawa N."/>
            <person name="Sato H."/>
            <person name="Tonouchi N."/>
        </authorList>
    </citation>
    <scope>NUCLEOTIDE SEQUENCE</scope>
    <source>
        <strain evidence="2">NBRC 109709</strain>
    </source>
</reference>
<gene>
    <name evidence="2" type="ORF">Pfra01_000987300</name>
</gene>